<proteinExistence type="predicted"/>
<dbReference type="Gene3D" id="1.10.10.2840">
    <property type="entry name" value="PucR C-terminal helix-turn-helix domain"/>
    <property type="match status" value="1"/>
</dbReference>
<keyword evidence="4" id="KW-1185">Reference proteome</keyword>
<sequence length="379" mass="39872">MDRPWSRVPAATGAALRPAVVGAAEAIIVAVQAEVPDYQLPLQGNFGLRLTQGVAVALDQFVGLLGSDTDLPDTRMYAELGRVEHRHGRTLAALQTAYQIGTRTIWQTIGDSAAATEQPPKVIFALAEALFSYVEQLSAASVAGWAEEEAMRAGSVQARRVAVVEAMLAQPPVEPAELERLASSAGWTVPAKVAALVIEGAVEVASRIPGAVATDLAPAGVAFVPAVREDWVDVVTTAVRDRCAVLGPPVPATRARRSAARAQTAWPVHAAGLLGETGLLRSDAHLVALLLAGSAELAADLRERVEEPLRELPAGAAARSVETLRAWLDAHGDVTATAAALHVHPQTVRYRLASLRDAYGESLDTPEGRLELALGLRAL</sequence>
<dbReference type="InterPro" id="IPR025736">
    <property type="entry name" value="PucR_C-HTH_dom"/>
</dbReference>
<dbReference type="PANTHER" id="PTHR33744">
    <property type="entry name" value="CARBOHYDRATE DIACID REGULATOR"/>
    <property type="match status" value="1"/>
</dbReference>
<evidence type="ECO:0000313" key="4">
    <source>
        <dbReference type="Proteomes" id="UP000198967"/>
    </source>
</evidence>
<name>A0A1G7MXH5_PSEOR</name>
<feature type="domain" description="PucR-like N-terminal" evidence="2">
    <location>
        <begin position="5"/>
        <end position="167"/>
    </location>
</feature>
<dbReference type="OrthoDB" id="5243741at2"/>
<dbReference type="STRING" id="366584.SAMN05216377_10674"/>
<evidence type="ECO:0000313" key="3">
    <source>
        <dbReference type="EMBL" id="SDF66454.1"/>
    </source>
</evidence>
<accession>A0A1G7MXH5</accession>
<dbReference type="AlphaFoldDB" id="A0A1G7MXH5"/>
<dbReference type="Pfam" id="PF13556">
    <property type="entry name" value="HTH_30"/>
    <property type="match status" value="1"/>
</dbReference>
<dbReference type="InterPro" id="IPR051448">
    <property type="entry name" value="CdaR-like_regulators"/>
</dbReference>
<dbReference type="Proteomes" id="UP000198967">
    <property type="component" value="Unassembled WGS sequence"/>
</dbReference>
<feature type="domain" description="PucR C-terminal helix-turn-helix" evidence="1">
    <location>
        <begin position="321"/>
        <end position="378"/>
    </location>
</feature>
<evidence type="ECO:0000259" key="1">
    <source>
        <dbReference type="Pfam" id="PF13556"/>
    </source>
</evidence>
<dbReference type="EMBL" id="FNBE01000006">
    <property type="protein sequence ID" value="SDF66454.1"/>
    <property type="molecule type" value="Genomic_DNA"/>
</dbReference>
<dbReference type="RefSeq" id="WP_143030006.1">
    <property type="nucleotide sequence ID" value="NZ_FNBE01000006.1"/>
</dbReference>
<gene>
    <name evidence="3" type="ORF">SAMN05216377_10674</name>
</gene>
<organism evidence="3 4">
    <name type="scientific">Pseudonocardia oroxyli</name>
    <dbReference type="NCBI Taxonomy" id="366584"/>
    <lineage>
        <taxon>Bacteria</taxon>
        <taxon>Bacillati</taxon>
        <taxon>Actinomycetota</taxon>
        <taxon>Actinomycetes</taxon>
        <taxon>Pseudonocardiales</taxon>
        <taxon>Pseudonocardiaceae</taxon>
        <taxon>Pseudonocardia</taxon>
    </lineage>
</organism>
<dbReference type="InterPro" id="IPR042070">
    <property type="entry name" value="PucR_C-HTH_sf"/>
</dbReference>
<dbReference type="InterPro" id="IPR058663">
    <property type="entry name" value="PucR-like_N"/>
</dbReference>
<reference evidence="3 4" key="1">
    <citation type="submission" date="2016-10" db="EMBL/GenBank/DDBJ databases">
        <authorList>
            <person name="de Groot N.N."/>
        </authorList>
    </citation>
    <scope>NUCLEOTIDE SEQUENCE [LARGE SCALE GENOMIC DNA]</scope>
    <source>
        <strain evidence="3 4">CGMCC 4.3143</strain>
    </source>
</reference>
<dbReference type="Pfam" id="PF25906">
    <property type="entry name" value="PucR-like_N"/>
    <property type="match status" value="1"/>
</dbReference>
<protein>
    <submittedName>
        <fullName evidence="3">PucR C-terminal helix-turn-helix domain-containing protein</fullName>
    </submittedName>
</protein>
<evidence type="ECO:0000259" key="2">
    <source>
        <dbReference type="Pfam" id="PF25906"/>
    </source>
</evidence>
<dbReference type="PANTHER" id="PTHR33744:SF1">
    <property type="entry name" value="DNA-BINDING TRANSCRIPTIONAL ACTIVATOR ADER"/>
    <property type="match status" value="1"/>
</dbReference>